<dbReference type="InterPro" id="IPR003770">
    <property type="entry name" value="MLTG-like"/>
</dbReference>
<dbReference type="OrthoDB" id="9814591at2"/>
<keyword evidence="4 7" id="KW-0472">Membrane</keyword>
<proteinExistence type="inferred from homology"/>
<dbReference type="Gene3D" id="3.30.1490.480">
    <property type="entry name" value="Endolytic murein transglycosylase"/>
    <property type="match status" value="1"/>
</dbReference>
<dbReference type="Gene3D" id="3.30.160.60">
    <property type="entry name" value="Classic Zinc Finger"/>
    <property type="match status" value="1"/>
</dbReference>
<dbReference type="GO" id="GO:0071555">
    <property type="term" value="P:cell wall organization"/>
    <property type="evidence" value="ECO:0007669"/>
    <property type="project" value="UniProtKB-KW"/>
</dbReference>
<evidence type="ECO:0000313" key="8">
    <source>
        <dbReference type="EMBL" id="SEL27151.1"/>
    </source>
</evidence>
<sequence length="392" mass="42231">MWKHIAANALTLGVVLIAALAGIIQIGKSRWAEPGPLESATFFEVPRGSNMREVSTRLAEDGIVSSGSIFRIGTGYAERDGDLKFGTYEIPSGASMPEVLDILTAGGPSVFPYTVTYMVRQTDPEIRVRERIPGQDQLIEIATFAPGDEVPEDYAALLERGVPITWRVSVAPGLTSWDIINGLESVDFLDGADMPVPPEGTLAPDTYDVARGSSAEELVNRMRVSQERILADAWASRAPNLPITSPEEALILASIIEKETAIAEERRRVAAVFINRLNQGMRLQTDPTVIYGITKGEGGPLGRGIRQSELRAETPYNTYVIDGLPPTPIANPGAEAIRAALDPEQTNEIFFVADGTGGHLFAETLAEHNQNVAAWRAIEAAREAAEGAQTGN</sequence>
<evidence type="ECO:0000256" key="4">
    <source>
        <dbReference type="ARBA" id="ARBA00023136"/>
    </source>
</evidence>
<evidence type="ECO:0000256" key="7">
    <source>
        <dbReference type="HAMAP-Rule" id="MF_02065"/>
    </source>
</evidence>
<protein>
    <recommendedName>
        <fullName evidence="7">Endolytic murein transglycosylase</fullName>
        <ecNumber evidence="7">4.2.2.29</ecNumber>
    </recommendedName>
    <alternativeName>
        <fullName evidence="7">Peptidoglycan lytic transglycosylase</fullName>
    </alternativeName>
    <alternativeName>
        <fullName evidence="7">Peptidoglycan polymerization terminase</fullName>
    </alternativeName>
</protein>
<organism evidence="8 9">
    <name type="scientific">Jannaschia helgolandensis</name>
    <dbReference type="NCBI Taxonomy" id="188906"/>
    <lineage>
        <taxon>Bacteria</taxon>
        <taxon>Pseudomonadati</taxon>
        <taxon>Pseudomonadota</taxon>
        <taxon>Alphaproteobacteria</taxon>
        <taxon>Rhodobacterales</taxon>
        <taxon>Roseobacteraceae</taxon>
        <taxon>Jannaschia</taxon>
    </lineage>
</organism>
<dbReference type="EC" id="4.2.2.29" evidence="7"/>
<dbReference type="GO" id="GO:0009252">
    <property type="term" value="P:peptidoglycan biosynthetic process"/>
    <property type="evidence" value="ECO:0007669"/>
    <property type="project" value="UniProtKB-UniRule"/>
</dbReference>
<evidence type="ECO:0000313" key="9">
    <source>
        <dbReference type="Proteomes" id="UP000199283"/>
    </source>
</evidence>
<dbReference type="NCBIfam" id="TIGR00247">
    <property type="entry name" value="endolytic transglycosylase MltG"/>
    <property type="match status" value="1"/>
</dbReference>
<dbReference type="GO" id="GO:0005886">
    <property type="term" value="C:plasma membrane"/>
    <property type="evidence" value="ECO:0007669"/>
    <property type="project" value="UniProtKB-UniRule"/>
</dbReference>
<keyword evidence="6 7" id="KW-0961">Cell wall biogenesis/degradation</keyword>
<dbReference type="Pfam" id="PF02618">
    <property type="entry name" value="YceG"/>
    <property type="match status" value="1"/>
</dbReference>
<evidence type="ECO:0000256" key="5">
    <source>
        <dbReference type="ARBA" id="ARBA00023239"/>
    </source>
</evidence>
<dbReference type="PANTHER" id="PTHR30518">
    <property type="entry name" value="ENDOLYTIC MUREIN TRANSGLYCOSYLASE"/>
    <property type="match status" value="1"/>
</dbReference>
<keyword evidence="7" id="KW-0997">Cell inner membrane</keyword>
<keyword evidence="3 7" id="KW-1133">Transmembrane helix</keyword>
<dbReference type="Proteomes" id="UP000199283">
    <property type="component" value="Unassembled WGS sequence"/>
</dbReference>
<evidence type="ECO:0000256" key="1">
    <source>
        <dbReference type="ARBA" id="ARBA00022475"/>
    </source>
</evidence>
<feature type="site" description="Important for catalytic activity" evidence="7">
    <location>
        <position position="259"/>
    </location>
</feature>
<evidence type="ECO:0000256" key="6">
    <source>
        <dbReference type="ARBA" id="ARBA00023316"/>
    </source>
</evidence>
<evidence type="ECO:0000256" key="2">
    <source>
        <dbReference type="ARBA" id="ARBA00022692"/>
    </source>
</evidence>
<comment type="catalytic activity">
    <reaction evidence="7">
        <text>a peptidoglycan chain = a peptidoglycan chain with N-acetyl-1,6-anhydromuramyl-[peptide] at the reducing end + a peptidoglycan chain with N-acetylglucosamine at the non-reducing end.</text>
        <dbReference type="EC" id="4.2.2.29"/>
    </reaction>
</comment>
<dbReference type="GO" id="GO:0008932">
    <property type="term" value="F:lytic endotransglycosylase activity"/>
    <property type="evidence" value="ECO:0007669"/>
    <property type="project" value="UniProtKB-UniRule"/>
</dbReference>
<name>A0A1H7NUL7_9RHOB</name>
<keyword evidence="9" id="KW-1185">Reference proteome</keyword>
<keyword evidence="1 7" id="KW-1003">Cell membrane</keyword>
<dbReference type="PANTHER" id="PTHR30518:SF2">
    <property type="entry name" value="ENDOLYTIC MUREIN TRANSGLYCOSYLASE"/>
    <property type="match status" value="1"/>
</dbReference>
<dbReference type="RefSeq" id="WP_092762933.1">
    <property type="nucleotide sequence ID" value="NZ_FNZQ01000004.1"/>
</dbReference>
<dbReference type="HAMAP" id="MF_02065">
    <property type="entry name" value="MltG"/>
    <property type="match status" value="1"/>
</dbReference>
<evidence type="ECO:0000256" key="3">
    <source>
        <dbReference type="ARBA" id="ARBA00022989"/>
    </source>
</evidence>
<dbReference type="EMBL" id="FNZQ01000004">
    <property type="protein sequence ID" value="SEL27151.1"/>
    <property type="molecule type" value="Genomic_DNA"/>
</dbReference>
<gene>
    <name evidence="7" type="primary">mltG</name>
    <name evidence="8" type="ORF">SAMN04488526_2314</name>
</gene>
<dbReference type="STRING" id="188906.SAMN04488526_2314"/>
<comment type="function">
    <text evidence="7">Functions as a peptidoglycan terminase that cleaves nascent peptidoglycan strands endolytically to terminate their elongation.</text>
</comment>
<comment type="similarity">
    <text evidence="7">Belongs to the transglycosylase MltG family.</text>
</comment>
<dbReference type="AlphaFoldDB" id="A0A1H7NUL7"/>
<keyword evidence="5 7" id="KW-0456">Lyase</keyword>
<accession>A0A1H7NUL7</accession>
<keyword evidence="2 7" id="KW-0812">Transmembrane</keyword>
<reference evidence="8 9" key="1">
    <citation type="submission" date="2016-10" db="EMBL/GenBank/DDBJ databases">
        <authorList>
            <person name="de Groot N.N."/>
        </authorList>
    </citation>
    <scope>NUCLEOTIDE SEQUENCE [LARGE SCALE GENOMIC DNA]</scope>
    <source>
        <strain evidence="8 9">DSM 14858</strain>
    </source>
</reference>
<dbReference type="CDD" id="cd08010">
    <property type="entry name" value="MltG_like"/>
    <property type="match status" value="1"/>
</dbReference>